<feature type="transmembrane region" description="Helical" evidence="2">
    <location>
        <begin position="7"/>
        <end position="25"/>
    </location>
</feature>
<dbReference type="GO" id="GO:0008289">
    <property type="term" value="F:lipid binding"/>
    <property type="evidence" value="ECO:0007669"/>
    <property type="project" value="InterPro"/>
</dbReference>
<organism evidence="3 4">
    <name type="scientific">Brachionus plicatilis</name>
    <name type="common">Marine rotifer</name>
    <name type="synonym">Brachionus muelleri</name>
    <dbReference type="NCBI Taxonomy" id="10195"/>
    <lineage>
        <taxon>Eukaryota</taxon>
        <taxon>Metazoa</taxon>
        <taxon>Spiralia</taxon>
        <taxon>Gnathifera</taxon>
        <taxon>Rotifera</taxon>
        <taxon>Eurotatoria</taxon>
        <taxon>Monogononta</taxon>
        <taxon>Pseudotrocha</taxon>
        <taxon>Ploima</taxon>
        <taxon>Brachionidae</taxon>
        <taxon>Brachionus</taxon>
    </lineage>
</organism>
<dbReference type="AlphaFoldDB" id="A0A3M7S4F4"/>
<gene>
    <name evidence="3" type="ORF">BpHYR1_029210</name>
</gene>
<dbReference type="EMBL" id="REGN01002080">
    <property type="protein sequence ID" value="RNA30510.1"/>
    <property type="molecule type" value="Genomic_DNA"/>
</dbReference>
<feature type="transmembrane region" description="Helical" evidence="2">
    <location>
        <begin position="31"/>
        <end position="51"/>
    </location>
</feature>
<dbReference type="PANTHER" id="PTHR14096:SF28">
    <property type="entry name" value="APOLIPOPROTEIN L, 1-RELATED"/>
    <property type="match status" value="1"/>
</dbReference>
<name>A0A3M7S4F4_BRAPC</name>
<proteinExistence type="inferred from homology"/>
<keyword evidence="4" id="KW-1185">Reference proteome</keyword>
<protein>
    <submittedName>
        <fullName evidence="3">Uncharacterized protein</fullName>
    </submittedName>
</protein>
<evidence type="ECO:0000256" key="2">
    <source>
        <dbReference type="SAM" id="Phobius"/>
    </source>
</evidence>
<dbReference type="InterPro" id="IPR008405">
    <property type="entry name" value="ApoL"/>
</dbReference>
<dbReference type="GO" id="GO:0006869">
    <property type="term" value="P:lipid transport"/>
    <property type="evidence" value="ECO:0007669"/>
    <property type="project" value="InterPro"/>
</dbReference>
<evidence type="ECO:0000256" key="1">
    <source>
        <dbReference type="ARBA" id="ARBA00010090"/>
    </source>
</evidence>
<dbReference type="PANTHER" id="PTHR14096">
    <property type="entry name" value="APOLIPOPROTEIN L"/>
    <property type="match status" value="1"/>
</dbReference>
<keyword evidence="2" id="KW-0472">Membrane</keyword>
<sequence>MAGMGMTFAGSVVTMAGIFLAPSTFGISVTLTVSGVVIGAVGSIFNFWSLLKKDLETKSICKEAKNVLNQEKYWAKKVTKMFPNAHFRRQMEDGLGALLGKCAQESLNLANLFSSIIHTQNCSSASFLLNQNLSLHYMGLGISFFFTSLELVKIIEATIDLKKGLRNEFSEKIRTFANKLDRNVGNFEKYINQEFNFEHLSQIKEC</sequence>
<dbReference type="GO" id="GO:0005576">
    <property type="term" value="C:extracellular region"/>
    <property type="evidence" value="ECO:0007669"/>
    <property type="project" value="InterPro"/>
</dbReference>
<dbReference type="GO" id="GO:0042157">
    <property type="term" value="P:lipoprotein metabolic process"/>
    <property type="evidence" value="ECO:0007669"/>
    <property type="project" value="InterPro"/>
</dbReference>
<dbReference type="GO" id="GO:0016020">
    <property type="term" value="C:membrane"/>
    <property type="evidence" value="ECO:0007669"/>
    <property type="project" value="TreeGrafter"/>
</dbReference>
<comment type="similarity">
    <text evidence="1">Belongs to the apolipoprotein L family.</text>
</comment>
<keyword evidence="2" id="KW-1133">Transmembrane helix</keyword>
<evidence type="ECO:0000313" key="3">
    <source>
        <dbReference type="EMBL" id="RNA30510.1"/>
    </source>
</evidence>
<keyword evidence="2" id="KW-0812">Transmembrane</keyword>
<comment type="caution">
    <text evidence="3">The sequence shown here is derived from an EMBL/GenBank/DDBJ whole genome shotgun (WGS) entry which is preliminary data.</text>
</comment>
<evidence type="ECO:0000313" key="4">
    <source>
        <dbReference type="Proteomes" id="UP000276133"/>
    </source>
</evidence>
<dbReference type="Proteomes" id="UP000276133">
    <property type="component" value="Unassembled WGS sequence"/>
</dbReference>
<accession>A0A3M7S4F4</accession>
<reference evidence="3 4" key="1">
    <citation type="journal article" date="2018" name="Sci. Rep.">
        <title>Genomic signatures of local adaptation to the degree of environmental predictability in rotifers.</title>
        <authorList>
            <person name="Franch-Gras L."/>
            <person name="Hahn C."/>
            <person name="Garcia-Roger E.M."/>
            <person name="Carmona M.J."/>
            <person name="Serra M."/>
            <person name="Gomez A."/>
        </authorList>
    </citation>
    <scope>NUCLEOTIDE SEQUENCE [LARGE SCALE GENOMIC DNA]</scope>
    <source>
        <strain evidence="3">HYR1</strain>
    </source>
</reference>
<dbReference type="OrthoDB" id="6363454at2759"/>